<dbReference type="EMBL" id="JAAGWD010000003">
    <property type="protein sequence ID" value="NEM97758.1"/>
    <property type="molecule type" value="Genomic_DNA"/>
</dbReference>
<evidence type="ECO:0000256" key="9">
    <source>
        <dbReference type="PROSITE-ProRule" id="PRU01100"/>
    </source>
</evidence>
<dbReference type="AlphaFoldDB" id="A0A6B3LUW8"/>
<feature type="transmembrane region" description="Helical" evidence="10">
    <location>
        <begin position="260"/>
        <end position="281"/>
    </location>
</feature>
<dbReference type="InterPro" id="IPR022790">
    <property type="entry name" value="GH26_dom"/>
</dbReference>
<dbReference type="GO" id="GO:0004553">
    <property type="term" value="F:hydrolase activity, hydrolyzing O-glycosyl compounds"/>
    <property type="evidence" value="ECO:0007669"/>
    <property type="project" value="InterPro"/>
</dbReference>
<keyword evidence="13" id="KW-1185">Reference proteome</keyword>
<keyword evidence="8 9" id="KW-0326">Glycosidase</keyword>
<keyword evidence="5 9" id="KW-0378">Hydrolase</keyword>
<dbReference type="PANTHER" id="PTHR43867:SF2">
    <property type="entry name" value="CELLULOSE SYNTHASE CATALYTIC SUBUNIT A [UDP-FORMING]"/>
    <property type="match status" value="1"/>
</dbReference>
<evidence type="ECO:0000256" key="1">
    <source>
        <dbReference type="ARBA" id="ARBA00004141"/>
    </source>
</evidence>
<evidence type="ECO:0000256" key="3">
    <source>
        <dbReference type="ARBA" id="ARBA00022679"/>
    </source>
</evidence>
<dbReference type="RefSeq" id="WP_163914412.1">
    <property type="nucleotide sequence ID" value="NZ_JAAGWD010000003.1"/>
</dbReference>
<sequence>MIRNTLVAIKNIRYPHNSFLCDEGNDPGLRRLCFDLGIHYITRKDNKDAKAGNINNALFTAATGDICVILDPDHQPLPNFLDTVLPFFENEKVGFVQIVQAYANSDASFIAKGAAQQTYGFYGPLMMGMNCYGTVQALGANCTFRREALDSIGGHAPGLAEDMHTAMRLHAEGWESVYVPQILTHGLVPATLPAYYKQQLKWSRGTFELLMTVFPILFSSFSWRQKLHYFLLPLHFASGIITLIDLSIPVIALLTGFTPIHIDFSTFLLSVTPFAASVILIRQYSQKWHIEKHENGLHIRGGITLLGTWWIHILGFVYTLFRIEVPYIATPKDDKPTNNLLLSLPNIIACIICIGAVYYGLSYDWTPYSLYMAFFAASNATLLLIFILAGQHQLFYSLKRTLTRFNYLSVIRTPILNFTNKIYPSTYNILQQGAPIFIPLIFICCCSANLASNLPLFKNIEANEQNIKNVGGYYVGLYSPDIQDYNSLIHLQTIEQSIQSKFNIVSIYEFWGPESLENFPDEILTKIAKKGAIPMITWEPYVSSFPERADRPELRYEQKGLAAISEGKFDDYLQQFALKIRAYDKPVFIRFAHEPDNPAYPWSKTGKNTPEEYKAAWRKVVSTFAALGVHNVTWIWNPWDPGTFNEYYPGDQYVDWIGITSLNYGKASDNGKWRSFSEIYDPFRSDILRMKKPVMLAEFGSTDYGGNKTEWINTSLQTIANKYKEVRSIVFFNSNKDKNWITNWRPDDSTQFIDWTITDPKAIAASVSQISANNLVFTLQSLSKQTSAHNVAINQSVIGGPGNFQLVVKGKPFYIKGIAYNPMHSWRDGHYPLTRKQVDSDFKMIKEMGGNTIRRYHPSIYDKNILTSAEQHDLKVVYGFWFDPDVDYYRDTLKVQEYIELVEEKVIKFRDSPAVLAWTLGNETSGLLKKKFNQPYLGIVRRAYISMIEKLAQRIHALDPNRPVITALEHSWQLPGELVSYHQLAPSIDIIGINSYYDEQISKVKSLVTEFDKSRPYIISEFGPSGYWNPEYTTIDKNKELVEEDDIQKAELYTKEWHNYVLNYKGYNLGGFAFSWKDRYEGTATWFGLTDFRGRKKPALLAMKNAWLNQTKAFPLPKVTIVGPNFRVLPGKEYKFIAHFKSSRKLRVEWKLYKDDYVQELAHIKEIKDSSSVYLTIPKGVNRCRLYAYVYDENGNVTTASKTINIFRY</sequence>
<dbReference type="Pfam" id="PF02156">
    <property type="entry name" value="Glyco_hydro_26"/>
    <property type="match status" value="1"/>
</dbReference>
<proteinExistence type="inferred from homology"/>
<dbReference type="PROSITE" id="PS51764">
    <property type="entry name" value="GH26"/>
    <property type="match status" value="1"/>
</dbReference>
<evidence type="ECO:0000256" key="6">
    <source>
        <dbReference type="ARBA" id="ARBA00022989"/>
    </source>
</evidence>
<dbReference type="InterPro" id="IPR029044">
    <property type="entry name" value="Nucleotide-diphossugar_trans"/>
</dbReference>
<dbReference type="InterPro" id="IPR006103">
    <property type="entry name" value="Glyco_hydro_2_cat"/>
</dbReference>
<keyword evidence="2" id="KW-0328">Glycosyltransferase</keyword>
<comment type="subcellular location">
    <subcellularLocation>
        <location evidence="1">Membrane</location>
        <topology evidence="1">Multi-pass membrane protein</topology>
    </subcellularLocation>
</comment>
<dbReference type="GO" id="GO:0005975">
    <property type="term" value="P:carbohydrate metabolic process"/>
    <property type="evidence" value="ECO:0007669"/>
    <property type="project" value="InterPro"/>
</dbReference>
<dbReference type="CDD" id="cd06421">
    <property type="entry name" value="CESA_CelA_like"/>
    <property type="match status" value="1"/>
</dbReference>
<evidence type="ECO:0000259" key="11">
    <source>
        <dbReference type="PROSITE" id="PS51764"/>
    </source>
</evidence>
<feature type="transmembrane region" description="Helical" evidence="10">
    <location>
        <begin position="341"/>
        <end position="361"/>
    </location>
</feature>
<evidence type="ECO:0000256" key="10">
    <source>
        <dbReference type="SAM" id="Phobius"/>
    </source>
</evidence>
<evidence type="ECO:0000256" key="5">
    <source>
        <dbReference type="ARBA" id="ARBA00022801"/>
    </source>
</evidence>
<evidence type="ECO:0000313" key="13">
    <source>
        <dbReference type="Proteomes" id="UP000474777"/>
    </source>
</evidence>
<dbReference type="SUPFAM" id="SSF51445">
    <property type="entry name" value="(Trans)glycosidases"/>
    <property type="match status" value="2"/>
</dbReference>
<name>A0A6B3LUW8_9BACT</name>
<dbReference type="Gene3D" id="3.90.550.10">
    <property type="entry name" value="Spore Coat Polysaccharide Biosynthesis Protein SpsA, Chain A"/>
    <property type="match status" value="1"/>
</dbReference>
<dbReference type="InterPro" id="IPR001173">
    <property type="entry name" value="Glyco_trans_2-like"/>
</dbReference>
<keyword evidence="3 12" id="KW-0808">Transferase</keyword>
<feature type="domain" description="GH26" evidence="11">
    <location>
        <begin position="451"/>
        <end position="766"/>
    </location>
</feature>
<feature type="active site" description="Nucleophile" evidence="9">
    <location>
        <position position="698"/>
    </location>
</feature>
<comment type="similarity">
    <text evidence="9">Belongs to the glycosyl hydrolase 26 family.</text>
</comment>
<accession>A0A6B3LUW8</accession>
<evidence type="ECO:0000313" key="12">
    <source>
        <dbReference type="EMBL" id="NEM97758.1"/>
    </source>
</evidence>
<feature type="active site" description="Proton donor" evidence="9">
    <location>
        <position position="594"/>
    </location>
</feature>
<feature type="transmembrane region" description="Helical" evidence="10">
    <location>
        <begin position="302"/>
        <end position="321"/>
    </location>
</feature>
<reference evidence="12 13" key="1">
    <citation type="submission" date="2020-02" db="EMBL/GenBank/DDBJ databases">
        <authorList>
            <person name="Kim M.K."/>
        </authorList>
    </citation>
    <scope>NUCLEOTIDE SEQUENCE [LARGE SCALE GENOMIC DNA]</scope>
    <source>
        <strain evidence="12 13">BT327</strain>
    </source>
</reference>
<evidence type="ECO:0000256" key="2">
    <source>
        <dbReference type="ARBA" id="ARBA00022676"/>
    </source>
</evidence>
<keyword evidence="4 10" id="KW-0812">Transmembrane</keyword>
<dbReference type="Gene3D" id="3.20.20.80">
    <property type="entry name" value="Glycosidases"/>
    <property type="match status" value="2"/>
</dbReference>
<evidence type="ECO:0000256" key="8">
    <source>
        <dbReference type="ARBA" id="ARBA00023295"/>
    </source>
</evidence>
<keyword evidence="7 10" id="KW-0472">Membrane</keyword>
<evidence type="ECO:0000256" key="7">
    <source>
        <dbReference type="ARBA" id="ARBA00023136"/>
    </source>
</evidence>
<gene>
    <name evidence="12" type="ORF">GXP69_08635</name>
</gene>
<dbReference type="InterPro" id="IPR017853">
    <property type="entry name" value="GH"/>
</dbReference>
<dbReference type="Pfam" id="PF02836">
    <property type="entry name" value="Glyco_hydro_2_C"/>
    <property type="match status" value="1"/>
</dbReference>
<dbReference type="SUPFAM" id="SSF53448">
    <property type="entry name" value="Nucleotide-diphospho-sugar transferases"/>
    <property type="match status" value="1"/>
</dbReference>
<feature type="transmembrane region" description="Helical" evidence="10">
    <location>
        <begin position="368"/>
        <end position="389"/>
    </location>
</feature>
<dbReference type="Proteomes" id="UP000474777">
    <property type="component" value="Unassembled WGS sequence"/>
</dbReference>
<comment type="caution">
    <text evidence="12">The sequence shown here is derived from an EMBL/GenBank/DDBJ whole genome shotgun (WGS) entry which is preliminary data.</text>
</comment>
<feature type="transmembrane region" description="Helical" evidence="10">
    <location>
        <begin position="230"/>
        <end position="254"/>
    </location>
</feature>
<dbReference type="GO" id="GO:0016758">
    <property type="term" value="F:hexosyltransferase activity"/>
    <property type="evidence" value="ECO:0007669"/>
    <property type="project" value="TreeGrafter"/>
</dbReference>
<protein>
    <submittedName>
        <fullName evidence="12">Glycosyltransferase</fullName>
    </submittedName>
</protein>
<evidence type="ECO:0000256" key="4">
    <source>
        <dbReference type="ARBA" id="ARBA00022692"/>
    </source>
</evidence>
<dbReference type="GO" id="GO:0005886">
    <property type="term" value="C:plasma membrane"/>
    <property type="evidence" value="ECO:0007669"/>
    <property type="project" value="TreeGrafter"/>
</dbReference>
<dbReference type="PANTHER" id="PTHR43867">
    <property type="entry name" value="CELLULOSE SYNTHASE CATALYTIC SUBUNIT A [UDP-FORMING]"/>
    <property type="match status" value="1"/>
</dbReference>
<organism evidence="12 13">
    <name type="scientific">Pontibacter burrus</name>
    <dbReference type="NCBI Taxonomy" id="2704466"/>
    <lineage>
        <taxon>Bacteria</taxon>
        <taxon>Pseudomonadati</taxon>
        <taxon>Bacteroidota</taxon>
        <taxon>Cytophagia</taxon>
        <taxon>Cytophagales</taxon>
        <taxon>Hymenobacteraceae</taxon>
        <taxon>Pontibacter</taxon>
    </lineage>
</organism>
<keyword evidence="6 10" id="KW-1133">Transmembrane helix</keyword>
<dbReference type="InterPro" id="IPR050321">
    <property type="entry name" value="Glycosyltr_2/OpgH_subfam"/>
</dbReference>
<dbReference type="Pfam" id="PF13632">
    <property type="entry name" value="Glyco_trans_2_3"/>
    <property type="match status" value="1"/>
</dbReference>